<evidence type="ECO:0000313" key="1">
    <source>
        <dbReference type="EMBL" id="EJK77341.1"/>
    </source>
</evidence>
<dbReference type="EMBL" id="AGNL01001005">
    <property type="protein sequence ID" value="EJK77341.1"/>
    <property type="molecule type" value="Genomic_DNA"/>
</dbReference>
<protein>
    <submittedName>
        <fullName evidence="1">Uncharacterized protein</fullName>
    </submittedName>
</protein>
<keyword evidence="2" id="KW-1185">Reference proteome</keyword>
<comment type="caution">
    <text evidence="1">The sequence shown here is derived from an EMBL/GenBank/DDBJ whole genome shotgun (WGS) entry which is preliminary data.</text>
</comment>
<proteinExistence type="predicted"/>
<accession>K0TNP5</accession>
<dbReference type="Gene3D" id="3.40.50.720">
    <property type="entry name" value="NAD(P)-binding Rossmann-like Domain"/>
    <property type="match status" value="1"/>
</dbReference>
<dbReference type="Proteomes" id="UP000266841">
    <property type="component" value="Unassembled WGS sequence"/>
</dbReference>
<dbReference type="OrthoDB" id="47007at2759"/>
<evidence type="ECO:0000313" key="2">
    <source>
        <dbReference type="Proteomes" id="UP000266841"/>
    </source>
</evidence>
<gene>
    <name evidence="1" type="ORF">THAOC_00834</name>
</gene>
<sequence>MPWYLYYPNRLFSVFIAALQKTPRSGAYTSVYCATADCEGTSDTEYFVNSKPQPLLDWAFDSDDAKGLWDKLSVMSS</sequence>
<organism evidence="1 2">
    <name type="scientific">Thalassiosira oceanica</name>
    <name type="common">Marine diatom</name>
    <dbReference type="NCBI Taxonomy" id="159749"/>
    <lineage>
        <taxon>Eukaryota</taxon>
        <taxon>Sar</taxon>
        <taxon>Stramenopiles</taxon>
        <taxon>Ochrophyta</taxon>
        <taxon>Bacillariophyta</taxon>
        <taxon>Coscinodiscophyceae</taxon>
        <taxon>Thalassiosirophycidae</taxon>
        <taxon>Thalassiosirales</taxon>
        <taxon>Thalassiosiraceae</taxon>
        <taxon>Thalassiosira</taxon>
    </lineage>
</organism>
<name>K0TNP5_THAOC</name>
<dbReference type="AlphaFoldDB" id="K0TNP5"/>
<reference evidence="1 2" key="1">
    <citation type="journal article" date="2012" name="Genome Biol.">
        <title>Genome and low-iron response of an oceanic diatom adapted to chronic iron limitation.</title>
        <authorList>
            <person name="Lommer M."/>
            <person name="Specht M."/>
            <person name="Roy A.S."/>
            <person name="Kraemer L."/>
            <person name="Andreson R."/>
            <person name="Gutowska M.A."/>
            <person name="Wolf J."/>
            <person name="Bergner S.V."/>
            <person name="Schilhabel M.B."/>
            <person name="Klostermeier U.C."/>
            <person name="Beiko R.G."/>
            <person name="Rosenstiel P."/>
            <person name="Hippler M."/>
            <person name="Laroche J."/>
        </authorList>
    </citation>
    <scope>NUCLEOTIDE SEQUENCE [LARGE SCALE GENOMIC DNA]</scope>
    <source>
        <strain evidence="1 2">CCMP1005</strain>
    </source>
</reference>